<dbReference type="InterPro" id="IPR027806">
    <property type="entry name" value="HARBI1_dom"/>
</dbReference>
<dbReference type="Pfam" id="PF13359">
    <property type="entry name" value="DDE_Tnp_4"/>
    <property type="match status" value="1"/>
</dbReference>
<evidence type="ECO:0000256" key="2">
    <source>
        <dbReference type="ARBA" id="ARBA00004123"/>
    </source>
</evidence>
<keyword evidence="5" id="KW-0479">Metal-binding</keyword>
<keyword evidence="6" id="KW-0378">Hydrolase</keyword>
<keyword evidence="7" id="KW-0539">Nucleus</keyword>
<keyword evidence="4" id="KW-0540">Nuclease</keyword>
<protein>
    <recommendedName>
        <fullName evidence="8">DDE Tnp4 domain-containing protein</fullName>
    </recommendedName>
</protein>
<proteinExistence type="inferred from homology"/>
<dbReference type="GO" id="GO:0046872">
    <property type="term" value="F:metal ion binding"/>
    <property type="evidence" value="ECO:0007669"/>
    <property type="project" value="UniProtKB-KW"/>
</dbReference>
<dbReference type="AlphaFoldDB" id="A0A2I0A5I7"/>
<comment type="similarity">
    <text evidence="3">Belongs to the HARBI1 family.</text>
</comment>
<evidence type="ECO:0000256" key="1">
    <source>
        <dbReference type="ARBA" id="ARBA00001968"/>
    </source>
</evidence>
<dbReference type="PANTHER" id="PTHR22930:SF259">
    <property type="entry name" value="OS08G0106900 PROTEIN"/>
    <property type="match status" value="1"/>
</dbReference>
<feature type="domain" description="DDE Tnp4" evidence="8">
    <location>
        <begin position="5"/>
        <end position="97"/>
    </location>
</feature>
<keyword evidence="10" id="KW-1185">Reference proteome</keyword>
<evidence type="ECO:0000256" key="4">
    <source>
        <dbReference type="ARBA" id="ARBA00022722"/>
    </source>
</evidence>
<accession>A0A2I0A5I7</accession>
<dbReference type="EMBL" id="KZ452018">
    <property type="protein sequence ID" value="PKA50796.1"/>
    <property type="molecule type" value="Genomic_DNA"/>
</dbReference>
<evidence type="ECO:0000256" key="5">
    <source>
        <dbReference type="ARBA" id="ARBA00022723"/>
    </source>
</evidence>
<dbReference type="STRING" id="1088818.A0A2I0A5I7"/>
<dbReference type="GO" id="GO:0016787">
    <property type="term" value="F:hydrolase activity"/>
    <property type="evidence" value="ECO:0007669"/>
    <property type="project" value="UniProtKB-KW"/>
</dbReference>
<comment type="cofactor">
    <cofactor evidence="1">
        <name>a divalent metal cation</name>
        <dbReference type="ChEBI" id="CHEBI:60240"/>
    </cofactor>
</comment>
<dbReference type="GO" id="GO:0004518">
    <property type="term" value="F:nuclease activity"/>
    <property type="evidence" value="ECO:0007669"/>
    <property type="project" value="UniProtKB-KW"/>
</dbReference>
<evidence type="ECO:0000256" key="6">
    <source>
        <dbReference type="ARBA" id="ARBA00022801"/>
    </source>
</evidence>
<dbReference type="OrthoDB" id="1681765at2759"/>
<organism evidence="9 10">
    <name type="scientific">Apostasia shenzhenica</name>
    <dbReference type="NCBI Taxonomy" id="1088818"/>
    <lineage>
        <taxon>Eukaryota</taxon>
        <taxon>Viridiplantae</taxon>
        <taxon>Streptophyta</taxon>
        <taxon>Embryophyta</taxon>
        <taxon>Tracheophyta</taxon>
        <taxon>Spermatophyta</taxon>
        <taxon>Magnoliopsida</taxon>
        <taxon>Liliopsida</taxon>
        <taxon>Asparagales</taxon>
        <taxon>Orchidaceae</taxon>
        <taxon>Apostasioideae</taxon>
        <taxon>Apostasia</taxon>
    </lineage>
</organism>
<evidence type="ECO:0000256" key="3">
    <source>
        <dbReference type="ARBA" id="ARBA00006958"/>
    </source>
</evidence>
<dbReference type="PANTHER" id="PTHR22930">
    <property type="match status" value="1"/>
</dbReference>
<reference evidence="9 10" key="1">
    <citation type="journal article" date="2017" name="Nature">
        <title>The Apostasia genome and the evolution of orchids.</title>
        <authorList>
            <person name="Zhang G.Q."/>
            <person name="Liu K.W."/>
            <person name="Li Z."/>
            <person name="Lohaus R."/>
            <person name="Hsiao Y.Y."/>
            <person name="Niu S.C."/>
            <person name="Wang J.Y."/>
            <person name="Lin Y.C."/>
            <person name="Xu Q."/>
            <person name="Chen L.J."/>
            <person name="Yoshida K."/>
            <person name="Fujiwara S."/>
            <person name="Wang Z.W."/>
            <person name="Zhang Y.Q."/>
            <person name="Mitsuda N."/>
            <person name="Wang M."/>
            <person name="Liu G.H."/>
            <person name="Pecoraro L."/>
            <person name="Huang H.X."/>
            <person name="Xiao X.J."/>
            <person name="Lin M."/>
            <person name="Wu X.Y."/>
            <person name="Wu W.L."/>
            <person name="Chen Y.Y."/>
            <person name="Chang S.B."/>
            <person name="Sakamoto S."/>
            <person name="Ohme-Takagi M."/>
            <person name="Yagi M."/>
            <person name="Zeng S.J."/>
            <person name="Shen C.Y."/>
            <person name="Yeh C.M."/>
            <person name="Luo Y.B."/>
            <person name="Tsai W.C."/>
            <person name="Van de Peer Y."/>
            <person name="Liu Z.J."/>
        </authorList>
    </citation>
    <scope>NUCLEOTIDE SEQUENCE [LARGE SCALE GENOMIC DNA]</scope>
    <source>
        <strain evidence="10">cv. Shenzhen</strain>
        <tissue evidence="9">Stem</tissue>
    </source>
</reference>
<dbReference type="GO" id="GO:0005634">
    <property type="term" value="C:nucleus"/>
    <property type="evidence" value="ECO:0007669"/>
    <property type="project" value="UniProtKB-SubCell"/>
</dbReference>
<dbReference type="InterPro" id="IPR045249">
    <property type="entry name" value="HARBI1-like"/>
</dbReference>
<dbReference type="Proteomes" id="UP000236161">
    <property type="component" value="Unassembled WGS sequence"/>
</dbReference>
<evidence type="ECO:0000313" key="9">
    <source>
        <dbReference type="EMBL" id="PKA50796.1"/>
    </source>
</evidence>
<gene>
    <name evidence="9" type="ORF">AXF42_Ash017675</name>
</gene>
<evidence type="ECO:0000313" key="10">
    <source>
        <dbReference type="Proteomes" id="UP000236161"/>
    </source>
</evidence>
<evidence type="ECO:0000259" key="8">
    <source>
        <dbReference type="Pfam" id="PF13359"/>
    </source>
</evidence>
<comment type="subcellular location">
    <subcellularLocation>
        <location evidence="2">Nucleus</location>
    </subcellularLocation>
</comment>
<evidence type="ECO:0000256" key="7">
    <source>
        <dbReference type="ARBA" id="ARBA00023242"/>
    </source>
</evidence>
<sequence>MICAGKYYVVDSGYANTSKFLAPYRNICYHITRFSSANSREYASMEEKFNHRHACLRNVVERTFGILKQRFRILSTMRPFPLETQRDVILACFVLHNFIARYSIADPIFTAPEMEEVESDANDVALTQLHEDAQDHSRVGDRHKGDRMRQHIARAIWEQRRH</sequence>
<name>A0A2I0A5I7_9ASPA</name>